<proteinExistence type="predicted"/>
<comment type="caution">
    <text evidence="2">The sequence shown here is derived from an EMBL/GenBank/DDBJ whole genome shotgun (WGS) entry which is preliminary data.</text>
</comment>
<protein>
    <submittedName>
        <fullName evidence="2">Uncharacterized protein</fullName>
    </submittedName>
</protein>
<name>A0ABT0J2B0_9MICO</name>
<dbReference type="Proteomes" id="UP001651050">
    <property type="component" value="Unassembled WGS sequence"/>
</dbReference>
<evidence type="ECO:0000313" key="3">
    <source>
        <dbReference type="Proteomes" id="UP001651050"/>
    </source>
</evidence>
<dbReference type="RefSeq" id="WP_416343452.1">
    <property type="nucleotide sequence ID" value="NZ_JALQCY010000002.1"/>
</dbReference>
<reference evidence="2 3" key="1">
    <citation type="submission" date="2022-02" db="EMBL/GenBank/DDBJ databases">
        <title>The car tank lid bacteriome: a reservoir of bacteria with potential in bioremediation of fuel.</title>
        <authorList>
            <person name="Vidal-Verdu A."/>
            <person name="Gomez-Martinez D."/>
            <person name="Latorre-Perez A."/>
            <person name="Pereto J."/>
            <person name="Porcar M."/>
        </authorList>
    </citation>
    <scope>NUCLEOTIDE SEQUENCE [LARGE SCALE GENOMIC DNA]</scope>
    <source>
        <strain evidence="2 3">4D.3</strain>
    </source>
</reference>
<feature type="transmembrane region" description="Helical" evidence="1">
    <location>
        <begin position="29"/>
        <end position="49"/>
    </location>
</feature>
<gene>
    <name evidence="2" type="ORF">M1843_07625</name>
</gene>
<evidence type="ECO:0000256" key="1">
    <source>
        <dbReference type="SAM" id="Phobius"/>
    </source>
</evidence>
<sequence>MTRPRLPRAALTAVLPALAAVGLLGLTGVLDLLHAALLVVVVTAVTLLWRRLDDGDESPWPDLPADRREGARNDVSELGWATFTRSGAVGDRVLRRVRALAATRLADHGVDLSAPGGPQAAARLLGTDVVDGLTSRRQVGRGEVHRWLDAIEALDAPAPDAAPPPPTAP</sequence>
<evidence type="ECO:0000313" key="2">
    <source>
        <dbReference type="EMBL" id="MCK9793611.1"/>
    </source>
</evidence>
<keyword evidence="3" id="KW-1185">Reference proteome</keyword>
<keyword evidence="1" id="KW-0812">Transmembrane</keyword>
<accession>A0ABT0J2B0</accession>
<keyword evidence="1" id="KW-1133">Transmembrane helix</keyword>
<dbReference type="EMBL" id="JALQCY010000002">
    <property type="protein sequence ID" value="MCK9793611.1"/>
    <property type="molecule type" value="Genomic_DNA"/>
</dbReference>
<organism evidence="2 3">
    <name type="scientific">Isoptericola peretonis</name>
    <dbReference type="NCBI Taxonomy" id="2918523"/>
    <lineage>
        <taxon>Bacteria</taxon>
        <taxon>Bacillati</taxon>
        <taxon>Actinomycetota</taxon>
        <taxon>Actinomycetes</taxon>
        <taxon>Micrococcales</taxon>
        <taxon>Promicromonosporaceae</taxon>
        <taxon>Isoptericola</taxon>
    </lineage>
</organism>
<keyword evidence="1" id="KW-0472">Membrane</keyword>